<evidence type="ECO:0000313" key="1">
    <source>
        <dbReference type="EMBL" id="CDM70280.1"/>
    </source>
</evidence>
<dbReference type="STRING" id="1216932.CM240_3163"/>
<accession>W6SKB4</accession>
<gene>
    <name evidence="1" type="ORF">CM240_3163</name>
</gene>
<dbReference type="KEGG" id="clt:CM240_3163"/>
<dbReference type="AlphaFoldDB" id="W6SKB4"/>
<reference evidence="1 2" key="1">
    <citation type="submission" date="2013-11" db="EMBL/GenBank/DDBJ databases">
        <title>Complete genome sequence of Clostridum sp. M2/40.</title>
        <authorList>
            <person name="Wibberg D."/>
            <person name="Puehler A."/>
            <person name="Schlueter A."/>
        </authorList>
    </citation>
    <scope>NUCLEOTIDE SEQUENCE [LARGE SCALE GENOMIC DNA]</scope>
    <source>
        <strain evidence="2">M2/40</strain>
    </source>
</reference>
<proteinExistence type="predicted"/>
<dbReference type="OrthoDB" id="9815473at2"/>
<keyword evidence="2" id="KW-1185">Reference proteome</keyword>
<organism evidence="1 2">
    <name type="scientific">Clostridium bornimense</name>
    <dbReference type="NCBI Taxonomy" id="1216932"/>
    <lineage>
        <taxon>Bacteria</taxon>
        <taxon>Bacillati</taxon>
        <taxon>Bacillota</taxon>
        <taxon>Clostridia</taxon>
        <taxon>Eubacteriales</taxon>
        <taxon>Clostridiaceae</taxon>
        <taxon>Clostridium</taxon>
    </lineage>
</organism>
<sequence length="39" mass="4528">MFHSRYNTIEDYLSQIALSNGEIRKLKNKLISYIKGGIL</sequence>
<dbReference type="PATRIC" id="fig|1216932.3.peg.3132"/>
<dbReference type="EMBL" id="HG917869">
    <property type="protein sequence ID" value="CDM70280.1"/>
    <property type="molecule type" value="Genomic_DNA"/>
</dbReference>
<name>W6SKB4_9CLOT</name>
<evidence type="ECO:0000313" key="2">
    <source>
        <dbReference type="Proteomes" id="UP000019426"/>
    </source>
</evidence>
<dbReference type="HOGENOM" id="CLU_3307235_0_0_9"/>
<protein>
    <submittedName>
        <fullName evidence="1">Uncharacterized protein</fullName>
    </submittedName>
</protein>
<dbReference type="Proteomes" id="UP000019426">
    <property type="component" value="Chromosome M2/40_rep2"/>
</dbReference>